<feature type="domain" description="Phage capsid-like C-terminal" evidence="3">
    <location>
        <begin position="23"/>
        <end position="301"/>
    </location>
</feature>
<dbReference type="SUPFAM" id="SSF56563">
    <property type="entry name" value="Major capsid protein gp5"/>
    <property type="match status" value="1"/>
</dbReference>
<dbReference type="InterPro" id="IPR054612">
    <property type="entry name" value="Phage_capsid-like_C"/>
</dbReference>
<accession>A0A8S5RXQ3</accession>
<protein>
    <submittedName>
        <fullName evidence="4">Major capsid protein</fullName>
    </submittedName>
</protein>
<dbReference type="GO" id="GO:0044423">
    <property type="term" value="C:virion component"/>
    <property type="evidence" value="ECO:0007669"/>
    <property type="project" value="UniProtKB-KW"/>
</dbReference>
<dbReference type="NCBIfam" id="TIGR01554">
    <property type="entry name" value="major_cap_HK97"/>
    <property type="match status" value="1"/>
</dbReference>
<sequence length="324" mass="35764">MNLIFDLQLFADEEFLKDNLAGFVPVQKVNEIIALTTRGSSILRLSRIEQMDSDTMQIPLMTDGPGAYWVGESERIKTDTAEWIFPQLKAKKIAVIIPVTKEKINDTTIDVFEQIKPQIAEAIAKALDAACLFGTGSPFEKNIYGVANDNEHKIVLGTNENALDLDLSDVMALVEDSGEDVNGFVASYKLKNSLRKLRNANGDNLYVPGVDQNQLYSNPIEFVRNGGWDDKKAIAIAGNWNYAVVGIRDEISYEVLKEATLNNVTMSDGKPLSLAENDMIAIKATARFAFLPVKEKAFAMLVPSDADELKAKTDEAHTDENEVA</sequence>
<evidence type="ECO:0000256" key="1">
    <source>
        <dbReference type="ARBA" id="ARBA00004328"/>
    </source>
</evidence>
<dbReference type="EMBL" id="BK032509">
    <property type="protein sequence ID" value="DAF43525.1"/>
    <property type="molecule type" value="Genomic_DNA"/>
</dbReference>
<dbReference type="InterPro" id="IPR024455">
    <property type="entry name" value="Phage_capsid"/>
</dbReference>
<keyword evidence="2" id="KW-0946">Virion</keyword>
<evidence type="ECO:0000259" key="3">
    <source>
        <dbReference type="Pfam" id="PF05065"/>
    </source>
</evidence>
<name>A0A8S5RXQ3_9CAUD</name>
<proteinExistence type="predicted"/>
<evidence type="ECO:0000313" key="4">
    <source>
        <dbReference type="EMBL" id="DAF43525.1"/>
    </source>
</evidence>
<evidence type="ECO:0000256" key="2">
    <source>
        <dbReference type="ARBA" id="ARBA00022844"/>
    </source>
</evidence>
<dbReference type="Gene3D" id="3.30.2400.10">
    <property type="entry name" value="Major capsid protein gp5"/>
    <property type="match status" value="1"/>
</dbReference>
<reference evidence="4" key="1">
    <citation type="journal article" date="2021" name="Proc. Natl. Acad. Sci. U.S.A.">
        <title>A Catalog of Tens of Thousands of Viruses from Human Metagenomes Reveals Hidden Associations with Chronic Diseases.</title>
        <authorList>
            <person name="Tisza M.J."/>
            <person name="Buck C.B."/>
        </authorList>
    </citation>
    <scope>NUCLEOTIDE SEQUENCE</scope>
    <source>
        <strain evidence="4">CtWdm1</strain>
    </source>
</reference>
<comment type="subcellular location">
    <subcellularLocation>
        <location evidence="1">Virion</location>
    </subcellularLocation>
</comment>
<organism evidence="4">
    <name type="scientific">Siphoviridae sp. ctWdm1</name>
    <dbReference type="NCBI Taxonomy" id="2827883"/>
    <lineage>
        <taxon>Viruses</taxon>
        <taxon>Duplodnaviria</taxon>
        <taxon>Heunggongvirae</taxon>
        <taxon>Uroviricota</taxon>
        <taxon>Caudoviricetes</taxon>
    </lineage>
</organism>
<dbReference type="Pfam" id="PF05065">
    <property type="entry name" value="Phage_capsid"/>
    <property type="match status" value="1"/>
</dbReference>